<dbReference type="PANTHER" id="PTHR12270">
    <property type="entry name" value="GLYCOSYLTRANSFERASE-RELATED"/>
    <property type="match status" value="1"/>
</dbReference>
<keyword evidence="8" id="KW-0732">Signal</keyword>
<evidence type="ECO:0000313" key="10">
    <source>
        <dbReference type="Proteomes" id="UP001054857"/>
    </source>
</evidence>
<comment type="caution">
    <text evidence="9">The sequence shown here is derived from an EMBL/GenBank/DDBJ whole genome shotgun (WGS) entry which is preliminary data.</text>
</comment>
<evidence type="ECO:0000256" key="7">
    <source>
        <dbReference type="SAM" id="MobiDB-lite"/>
    </source>
</evidence>
<evidence type="ECO:0000256" key="8">
    <source>
        <dbReference type="SAM" id="SignalP"/>
    </source>
</evidence>
<protein>
    <submittedName>
        <fullName evidence="9">Uncharacterized protein</fullName>
    </submittedName>
</protein>
<dbReference type="PANTHER" id="PTHR12270:SF52">
    <property type="entry name" value="GLYCOSYLTRANSFERASE-LIKE PROTEIN GNT13-RELATED"/>
    <property type="match status" value="1"/>
</dbReference>
<feature type="chain" id="PRO_5042004161" evidence="8">
    <location>
        <begin position="23"/>
        <end position="216"/>
    </location>
</feature>
<evidence type="ECO:0000256" key="6">
    <source>
        <dbReference type="ARBA" id="ARBA00023180"/>
    </source>
</evidence>
<dbReference type="GO" id="GO:0035269">
    <property type="term" value="P:protein O-linked glycosylation via mannose"/>
    <property type="evidence" value="ECO:0007669"/>
    <property type="project" value="TreeGrafter"/>
</dbReference>
<gene>
    <name evidence="9" type="ORF">Agub_g136</name>
</gene>
<organism evidence="9 10">
    <name type="scientific">Astrephomene gubernaculifera</name>
    <dbReference type="NCBI Taxonomy" id="47775"/>
    <lineage>
        <taxon>Eukaryota</taxon>
        <taxon>Viridiplantae</taxon>
        <taxon>Chlorophyta</taxon>
        <taxon>core chlorophytes</taxon>
        <taxon>Chlorophyceae</taxon>
        <taxon>CS clade</taxon>
        <taxon>Chlamydomonadales</taxon>
        <taxon>Astrephomenaceae</taxon>
        <taxon>Astrephomene</taxon>
    </lineage>
</organism>
<evidence type="ECO:0000256" key="3">
    <source>
        <dbReference type="ARBA" id="ARBA00022968"/>
    </source>
</evidence>
<evidence type="ECO:0000256" key="2">
    <source>
        <dbReference type="ARBA" id="ARBA00022692"/>
    </source>
</evidence>
<dbReference type="AlphaFoldDB" id="A0AAD3HGN0"/>
<feature type="compositionally biased region" description="Acidic residues" evidence="7">
    <location>
        <begin position="194"/>
        <end position="203"/>
    </location>
</feature>
<keyword evidence="2" id="KW-0812">Transmembrane</keyword>
<proteinExistence type="predicted"/>
<dbReference type="GO" id="GO:0015020">
    <property type="term" value="F:glucuronosyltransferase activity"/>
    <property type="evidence" value="ECO:0007669"/>
    <property type="project" value="TreeGrafter"/>
</dbReference>
<dbReference type="GO" id="GO:0042285">
    <property type="term" value="F:xylosyltransferase activity"/>
    <property type="evidence" value="ECO:0007669"/>
    <property type="project" value="TreeGrafter"/>
</dbReference>
<keyword evidence="5" id="KW-0472">Membrane</keyword>
<feature type="non-terminal residue" evidence="9">
    <location>
        <position position="1"/>
    </location>
</feature>
<keyword evidence="3" id="KW-0735">Signal-anchor</keyword>
<dbReference type="GO" id="GO:0016020">
    <property type="term" value="C:membrane"/>
    <property type="evidence" value="ECO:0007669"/>
    <property type="project" value="UniProtKB-SubCell"/>
</dbReference>
<reference evidence="9 10" key="1">
    <citation type="journal article" date="2021" name="Sci. Rep.">
        <title>Genome sequencing of the multicellular alga Astrephomene provides insights into convergent evolution of germ-soma differentiation.</title>
        <authorList>
            <person name="Yamashita S."/>
            <person name="Yamamoto K."/>
            <person name="Matsuzaki R."/>
            <person name="Suzuki S."/>
            <person name="Yamaguchi H."/>
            <person name="Hirooka S."/>
            <person name="Minakuchi Y."/>
            <person name="Miyagishima S."/>
            <person name="Kawachi M."/>
            <person name="Toyoda A."/>
            <person name="Nozaki H."/>
        </authorList>
    </citation>
    <scope>NUCLEOTIDE SEQUENCE [LARGE SCALE GENOMIC DNA]</scope>
    <source>
        <strain evidence="9 10">NIES-4017</strain>
    </source>
</reference>
<keyword evidence="6" id="KW-0325">Glycoprotein</keyword>
<comment type="subcellular location">
    <subcellularLocation>
        <location evidence="1">Membrane</location>
        <topology evidence="1">Single-pass type II membrane protein</topology>
    </subcellularLocation>
</comment>
<feature type="compositionally biased region" description="Low complexity" evidence="7">
    <location>
        <begin position="204"/>
        <end position="216"/>
    </location>
</feature>
<evidence type="ECO:0000256" key="4">
    <source>
        <dbReference type="ARBA" id="ARBA00022989"/>
    </source>
</evidence>
<sequence length="216" mass="23013">MDHIKHIYLLFTLYALVVGSNASSKPHYGSRATAEAKAALLQSCYNKHYNGTPSTFEDFLRGFNTSLYLHQVFWSKKQSQLPLTIFVGATLERLGMLEAQCRSYPGPLSAAIYVPLLQQTPGPQLTPANQELLQQATASVKQLFDSLESNPQPPSCSLTALLLFELSSDPALLTLLPINSLRNAALLAAGGSGGDDDVDDDGASEAAASTAAGGAR</sequence>
<keyword evidence="10" id="KW-1185">Reference proteome</keyword>
<dbReference type="InterPro" id="IPR051292">
    <property type="entry name" value="Xyl/GlcA_transferase"/>
</dbReference>
<evidence type="ECO:0000313" key="9">
    <source>
        <dbReference type="EMBL" id="GFR39665.1"/>
    </source>
</evidence>
<dbReference type="Proteomes" id="UP001054857">
    <property type="component" value="Unassembled WGS sequence"/>
</dbReference>
<keyword evidence="4" id="KW-1133">Transmembrane helix</keyword>
<feature type="region of interest" description="Disordered" evidence="7">
    <location>
        <begin position="190"/>
        <end position="216"/>
    </location>
</feature>
<name>A0AAD3HGN0_9CHLO</name>
<dbReference type="EMBL" id="BMAR01000001">
    <property type="protein sequence ID" value="GFR39665.1"/>
    <property type="molecule type" value="Genomic_DNA"/>
</dbReference>
<evidence type="ECO:0000256" key="1">
    <source>
        <dbReference type="ARBA" id="ARBA00004606"/>
    </source>
</evidence>
<accession>A0AAD3HGN0</accession>
<evidence type="ECO:0000256" key="5">
    <source>
        <dbReference type="ARBA" id="ARBA00023136"/>
    </source>
</evidence>
<feature type="signal peptide" evidence="8">
    <location>
        <begin position="1"/>
        <end position="22"/>
    </location>
</feature>